<keyword evidence="3 12" id="KW-0919">Taste</keyword>
<evidence type="ECO:0000313" key="14">
    <source>
        <dbReference type="EMBL" id="NXT76310.1"/>
    </source>
</evidence>
<sequence length="306" mass="35191">EGFNATLHDTVAVITISLQTFAGMWINAFIVYVLCTAWLKKKSFNSNEKILLFLGCTRFWYLCITWVYCILSIVYPWRFSVHPIPQLFAAIQTFLNSSNLWVSACLCGFYCVKIANFRHNFFTYLKCKIDRMVPWLLLGSLLLSLVICILVYDVTNKAHCNVVNSTTLGNFWKLTVRMDEHFFPIFFISGFGFATSFLAVMSSTFLLLFSLWKHKCKMQTNSAKDLSMDAHVKAMKSILSFFLIYTLNFVCLILTLIYATKKENPVTFLVLVFQYVFPAVHSLTLIFSNPKLEKSLLRALSCVKCK</sequence>
<evidence type="ECO:0000256" key="12">
    <source>
        <dbReference type="RuleBase" id="RU004424"/>
    </source>
</evidence>
<feature type="non-terminal residue" evidence="14">
    <location>
        <position position="1"/>
    </location>
</feature>
<feature type="transmembrane region" description="Helical" evidence="13">
    <location>
        <begin position="182"/>
        <end position="209"/>
    </location>
</feature>
<evidence type="ECO:0000256" key="10">
    <source>
        <dbReference type="ARBA" id="ARBA00023224"/>
    </source>
</evidence>
<evidence type="ECO:0000313" key="15">
    <source>
        <dbReference type="Proteomes" id="UP000557426"/>
    </source>
</evidence>
<evidence type="ECO:0000256" key="1">
    <source>
        <dbReference type="ARBA" id="ARBA00004141"/>
    </source>
</evidence>
<feature type="transmembrane region" description="Helical" evidence="13">
    <location>
        <begin position="133"/>
        <end position="152"/>
    </location>
</feature>
<evidence type="ECO:0000256" key="6">
    <source>
        <dbReference type="ARBA" id="ARBA00022989"/>
    </source>
</evidence>
<dbReference type="GO" id="GO:0004930">
    <property type="term" value="F:G protein-coupled receptor activity"/>
    <property type="evidence" value="ECO:0007669"/>
    <property type="project" value="UniProtKB-KW"/>
</dbReference>
<accession>A0A7L3FAQ0</accession>
<dbReference type="SUPFAM" id="SSF81321">
    <property type="entry name" value="Family A G protein-coupled receptor-like"/>
    <property type="match status" value="1"/>
</dbReference>
<dbReference type="CDD" id="cd13950">
    <property type="entry name" value="7tm_TAS2R"/>
    <property type="match status" value="1"/>
</dbReference>
<dbReference type="PANTHER" id="PTHR11394">
    <property type="entry name" value="TASTE RECEPTOR TYPE 2"/>
    <property type="match status" value="1"/>
</dbReference>
<keyword evidence="7 12" id="KW-0297">G-protein coupled receptor</keyword>
<evidence type="ECO:0000256" key="8">
    <source>
        <dbReference type="ARBA" id="ARBA00023136"/>
    </source>
</evidence>
<name>A0A7L3FAQ0_9GRUI</name>
<keyword evidence="6 13" id="KW-1133">Transmembrane helix</keyword>
<evidence type="ECO:0000256" key="13">
    <source>
        <dbReference type="SAM" id="Phobius"/>
    </source>
</evidence>
<evidence type="ECO:0000256" key="11">
    <source>
        <dbReference type="RuleBase" id="RU004423"/>
    </source>
</evidence>
<dbReference type="Proteomes" id="UP000557426">
    <property type="component" value="Unassembled WGS sequence"/>
</dbReference>
<organism evidence="14 15">
    <name type="scientific">Zapornia atra</name>
    <name type="common">Henderson crake</name>
    <dbReference type="NCBI Taxonomy" id="2585822"/>
    <lineage>
        <taxon>Eukaryota</taxon>
        <taxon>Metazoa</taxon>
        <taxon>Chordata</taxon>
        <taxon>Craniata</taxon>
        <taxon>Vertebrata</taxon>
        <taxon>Euteleostomi</taxon>
        <taxon>Archelosauria</taxon>
        <taxon>Archosauria</taxon>
        <taxon>Dinosauria</taxon>
        <taxon>Saurischia</taxon>
        <taxon>Theropoda</taxon>
        <taxon>Coelurosauria</taxon>
        <taxon>Aves</taxon>
        <taxon>Neognathae</taxon>
        <taxon>Neoaves</taxon>
        <taxon>Gruiformes</taxon>
        <taxon>Rallidae</taxon>
        <taxon>Zapornia</taxon>
    </lineage>
</organism>
<dbReference type="Gene3D" id="1.20.1070.10">
    <property type="entry name" value="Rhodopsin 7-helix transmembrane proteins"/>
    <property type="match status" value="1"/>
</dbReference>
<feature type="transmembrane region" description="Helical" evidence="13">
    <location>
        <begin position="266"/>
        <end position="288"/>
    </location>
</feature>
<comment type="subcellular location">
    <subcellularLocation>
        <location evidence="1 12">Membrane</location>
        <topology evidence="1 12">Multi-pass membrane protein</topology>
    </subcellularLocation>
</comment>
<dbReference type="AlphaFoldDB" id="A0A7L3FAQ0"/>
<feature type="non-terminal residue" evidence="14">
    <location>
        <position position="306"/>
    </location>
</feature>
<comment type="similarity">
    <text evidence="2 11">Belongs to the G-protein coupled receptor T2R family.</text>
</comment>
<keyword evidence="15" id="KW-1185">Reference proteome</keyword>
<dbReference type="EMBL" id="VZTU01008592">
    <property type="protein sequence ID" value="NXT76310.1"/>
    <property type="molecule type" value="Genomic_DNA"/>
</dbReference>
<dbReference type="GO" id="GO:0016020">
    <property type="term" value="C:membrane"/>
    <property type="evidence" value="ECO:0007669"/>
    <property type="project" value="UniProtKB-SubCell"/>
</dbReference>
<evidence type="ECO:0000256" key="5">
    <source>
        <dbReference type="ARBA" id="ARBA00022692"/>
    </source>
</evidence>
<keyword evidence="9 12" id="KW-0675">Receptor</keyword>
<feature type="transmembrane region" description="Helical" evidence="13">
    <location>
        <begin position="238"/>
        <end position="260"/>
    </location>
</feature>
<dbReference type="PANTHER" id="PTHR11394:SF47">
    <property type="entry name" value="TASTE RECEPTOR TYPE 2 MEMBER 40"/>
    <property type="match status" value="1"/>
</dbReference>
<reference evidence="14 15" key="1">
    <citation type="submission" date="2019-09" db="EMBL/GenBank/DDBJ databases">
        <title>Bird 10,000 Genomes (B10K) Project - Family phase.</title>
        <authorList>
            <person name="Zhang G."/>
        </authorList>
    </citation>
    <scope>NUCLEOTIDE SEQUENCE [LARGE SCALE GENOMIC DNA]</scope>
    <source>
        <strain evidence="14">B10K-DU-011-47</strain>
        <tissue evidence="14">Mixed tissue sample</tissue>
    </source>
</reference>
<dbReference type="GO" id="GO:0033038">
    <property type="term" value="F:bitter taste receptor activity"/>
    <property type="evidence" value="ECO:0007669"/>
    <property type="project" value="InterPro"/>
</dbReference>
<proteinExistence type="inferred from homology"/>
<comment type="caution">
    <text evidence="14">The sequence shown here is derived from an EMBL/GenBank/DDBJ whole genome shotgun (WGS) entry which is preliminary data.</text>
</comment>
<keyword evidence="4 12" id="KW-0716">Sensory transduction</keyword>
<feature type="transmembrane region" description="Helical" evidence="13">
    <location>
        <begin position="12"/>
        <end position="39"/>
    </location>
</feature>
<evidence type="ECO:0000256" key="4">
    <source>
        <dbReference type="ARBA" id="ARBA00022606"/>
    </source>
</evidence>
<evidence type="ECO:0000256" key="9">
    <source>
        <dbReference type="ARBA" id="ARBA00023170"/>
    </source>
</evidence>
<dbReference type="Pfam" id="PF05296">
    <property type="entry name" value="TAS2R"/>
    <property type="match status" value="1"/>
</dbReference>
<feature type="transmembrane region" description="Helical" evidence="13">
    <location>
        <begin position="51"/>
        <end position="75"/>
    </location>
</feature>
<keyword evidence="5 12" id="KW-0812">Transmembrane</keyword>
<gene>
    <name evidence="14" type="primary">Tas2r9</name>
    <name evidence="14" type="ORF">ZAPATR_R10743</name>
</gene>
<feature type="transmembrane region" description="Helical" evidence="13">
    <location>
        <begin position="87"/>
        <end position="112"/>
    </location>
</feature>
<keyword evidence="8 12" id="KW-0472">Membrane</keyword>
<evidence type="ECO:0000256" key="7">
    <source>
        <dbReference type="ARBA" id="ARBA00023040"/>
    </source>
</evidence>
<evidence type="ECO:0000256" key="2">
    <source>
        <dbReference type="ARBA" id="ARBA00007376"/>
    </source>
</evidence>
<protein>
    <recommendedName>
        <fullName evidence="12">Taste receptor type 2</fullName>
    </recommendedName>
</protein>
<evidence type="ECO:0000256" key="3">
    <source>
        <dbReference type="ARBA" id="ARBA00022480"/>
    </source>
</evidence>
<dbReference type="FunFam" id="1.20.1070.10:FF:000055">
    <property type="entry name" value="Taste receptor type 2"/>
    <property type="match status" value="1"/>
</dbReference>
<keyword evidence="10 12" id="KW-0807">Transducer</keyword>
<dbReference type="InterPro" id="IPR007960">
    <property type="entry name" value="TAS2R"/>
</dbReference>